<dbReference type="AlphaFoldDB" id="A0A0J9T557"/>
<dbReference type="EMBL" id="KQ235146">
    <property type="protein sequence ID" value="KMZ89767.1"/>
    <property type="molecule type" value="Genomic_DNA"/>
</dbReference>
<evidence type="ECO:0000313" key="1">
    <source>
        <dbReference type="EMBL" id="KMZ89767.1"/>
    </source>
</evidence>
<reference evidence="1 2" key="1">
    <citation type="submission" date="2011-08" db="EMBL/GenBank/DDBJ databases">
        <title>The Genome Sequence of Plasmodium vivax Mauritania I.</title>
        <authorList>
            <consortium name="The Broad Institute Genome Sequencing Platform"/>
            <consortium name="The Broad Institute Genome Sequencing Center for Infectious Disease"/>
            <person name="Neafsey D."/>
            <person name="Carlton J."/>
            <person name="Barnwell J."/>
            <person name="Collins W."/>
            <person name="Escalante A."/>
            <person name="Mullikin J."/>
            <person name="Saul A."/>
            <person name="Guigo R."/>
            <person name="Camara F."/>
            <person name="Young S.K."/>
            <person name="Zeng Q."/>
            <person name="Gargeya S."/>
            <person name="Fitzgerald M."/>
            <person name="Haas B."/>
            <person name="Abouelleil A."/>
            <person name="Alvarado L."/>
            <person name="Arachchi H.M."/>
            <person name="Berlin A."/>
            <person name="Brown A."/>
            <person name="Chapman S.B."/>
            <person name="Chen Z."/>
            <person name="Dunbar C."/>
            <person name="Freedman E."/>
            <person name="Gearin G."/>
            <person name="Gellesch M."/>
            <person name="Goldberg J."/>
            <person name="Griggs A."/>
            <person name="Gujja S."/>
            <person name="Heiman D."/>
            <person name="Howarth C."/>
            <person name="Larson L."/>
            <person name="Lui A."/>
            <person name="MacDonald P.J.P."/>
            <person name="Montmayeur A."/>
            <person name="Murphy C."/>
            <person name="Neiman D."/>
            <person name="Pearson M."/>
            <person name="Priest M."/>
            <person name="Roberts A."/>
            <person name="Saif S."/>
            <person name="Shea T."/>
            <person name="Shenoy N."/>
            <person name="Sisk P."/>
            <person name="Stolte C."/>
            <person name="Sykes S."/>
            <person name="Wortman J."/>
            <person name="Nusbaum C."/>
            <person name="Birren B."/>
        </authorList>
    </citation>
    <scope>NUCLEOTIDE SEQUENCE [LARGE SCALE GENOMIC DNA]</scope>
    <source>
        <strain evidence="1 2">Mauritania I</strain>
    </source>
</reference>
<proteinExistence type="predicted"/>
<name>A0A0J9T557_PLAVI</name>
<accession>A0A0J9T557</accession>
<organism evidence="1 2">
    <name type="scientific">Plasmodium vivax Mauritania I</name>
    <dbReference type="NCBI Taxonomy" id="1035515"/>
    <lineage>
        <taxon>Eukaryota</taxon>
        <taxon>Sar</taxon>
        <taxon>Alveolata</taxon>
        <taxon>Apicomplexa</taxon>
        <taxon>Aconoidasida</taxon>
        <taxon>Haemosporida</taxon>
        <taxon>Plasmodiidae</taxon>
        <taxon>Plasmodium</taxon>
        <taxon>Plasmodium (Plasmodium)</taxon>
    </lineage>
</organism>
<protein>
    <submittedName>
        <fullName evidence="1">Uncharacterized protein</fullName>
    </submittedName>
</protein>
<gene>
    <name evidence="1" type="ORF">PVMG_04597</name>
</gene>
<sequence length="227" mass="26033">MFVNLLKNLKYSNEQLESTKDTVNCRYLYQWIYHTTKQLGNLETIISILFKTFNEQDNPTSKIKKCPYYTYRSYNEDSENIIKLHICEDNIFNIQDILKDTQKENRCLGRKIIYECVNIYKKINASYCHTGIDTSTNEICSQLGNFKSFYTTYIYAKTGIKEEIPSLDTDICEFNDECSSNAETKAPSTEDGTTGRSIPQKVPSALGVIAGVPPLLAVIYKVNNIFI</sequence>
<dbReference type="Proteomes" id="UP000053776">
    <property type="component" value="Unassembled WGS sequence"/>
</dbReference>
<evidence type="ECO:0000313" key="2">
    <source>
        <dbReference type="Proteomes" id="UP000053776"/>
    </source>
</evidence>